<dbReference type="Proteomes" id="UP000031184">
    <property type="component" value="Unassembled WGS sequence"/>
</dbReference>
<evidence type="ECO:0000313" key="1">
    <source>
        <dbReference type="EMBL" id="KID49093.1"/>
    </source>
</evidence>
<reference evidence="1 2" key="1">
    <citation type="submission" date="2013-08" db="EMBL/GenBank/DDBJ databases">
        <title>An opportunistic ruminal bacterium that causes liver abscesses in cattle.</title>
        <authorList>
            <person name="Benahmed F.H."/>
            <person name="Rasmussen M."/>
            <person name="Harbottle H."/>
            <person name="Soppet D."/>
            <person name="Nagaraja T.G."/>
            <person name="Davidson M."/>
        </authorList>
    </citation>
    <scope>NUCLEOTIDE SEQUENCE [LARGE SCALE GENOMIC DNA]</scope>
    <source>
        <strain evidence="1 2">B35</strain>
    </source>
</reference>
<name>A0A0B4E6F7_9FUSO</name>
<comment type="caution">
    <text evidence="1">The sequence shown here is derived from an EMBL/GenBank/DDBJ whole genome shotgun (WGS) entry which is preliminary data.</text>
</comment>
<protein>
    <submittedName>
        <fullName evidence="1">Uncharacterized protein</fullName>
    </submittedName>
</protein>
<sequence>MVKLGNVVVTMAATWSKSPVCAEPAARFVESESGENLSPQQAPERIAPAMSAGFKPIVVPIAIKAIPRVAVTVHADPSAIPTTAQRIVTKGRNTAGGK</sequence>
<gene>
    <name evidence="1" type="ORF">C095_06585</name>
</gene>
<accession>A0A0B4E6F7</accession>
<evidence type="ECO:0000313" key="2">
    <source>
        <dbReference type="Proteomes" id="UP000031184"/>
    </source>
</evidence>
<dbReference type="AlphaFoldDB" id="A0A0B4E6F7"/>
<organism evidence="1 2">
    <name type="scientific">Fusobacterium necrophorum subsp. funduliforme B35</name>
    <dbReference type="NCBI Taxonomy" id="1226633"/>
    <lineage>
        <taxon>Bacteria</taxon>
        <taxon>Fusobacteriati</taxon>
        <taxon>Fusobacteriota</taxon>
        <taxon>Fusobacteriia</taxon>
        <taxon>Fusobacteriales</taxon>
        <taxon>Fusobacteriaceae</taxon>
        <taxon>Fusobacterium</taxon>
    </lineage>
</organism>
<dbReference type="EMBL" id="AUZI01000016">
    <property type="protein sequence ID" value="KID49093.1"/>
    <property type="molecule type" value="Genomic_DNA"/>
</dbReference>
<proteinExistence type="predicted"/>